<sequence>MKERLGATRAERHMFRGARSENIWPQRWAPCCPKASPRQGRQPPPKHGANSARDCMPTPNRNTLKNEAMAAAKRVQRNPRQMFLCQADAAPALPPRHRRRVGARRPCWKVSRQGRLQAENSAEVSRQPQ</sequence>
<evidence type="ECO:0000313" key="3">
    <source>
        <dbReference type="Proteomes" id="UP000283634"/>
    </source>
</evidence>
<dbReference type="Proteomes" id="UP000283634">
    <property type="component" value="Unassembled WGS sequence"/>
</dbReference>
<evidence type="ECO:0000256" key="1">
    <source>
        <dbReference type="SAM" id="MobiDB-lite"/>
    </source>
</evidence>
<gene>
    <name evidence="2" type="ORF">TraAM80_10160</name>
</gene>
<reference evidence="2 3" key="1">
    <citation type="journal article" date="2018" name="BMC Genomics">
        <title>Genomic comparison of Trypanosoma conorhini and Trypanosoma rangeli to Trypanosoma cruzi strains of high and low virulence.</title>
        <authorList>
            <person name="Bradwell K.R."/>
            <person name="Koparde V.N."/>
            <person name="Matveyev A.V."/>
            <person name="Serrano M.G."/>
            <person name="Alves J.M."/>
            <person name="Parikh H."/>
            <person name="Huang B."/>
            <person name="Lee V."/>
            <person name="Espinosa-Alvarez O."/>
            <person name="Ortiz P.A."/>
            <person name="Costa-Martins A.G."/>
            <person name="Teixeira M.M."/>
            <person name="Buck G.A."/>
        </authorList>
    </citation>
    <scope>NUCLEOTIDE SEQUENCE [LARGE SCALE GENOMIC DNA]</scope>
    <source>
        <strain evidence="2 3">AM80</strain>
    </source>
</reference>
<organism evidence="2 3">
    <name type="scientific">Trypanosoma rangeli</name>
    <dbReference type="NCBI Taxonomy" id="5698"/>
    <lineage>
        <taxon>Eukaryota</taxon>
        <taxon>Discoba</taxon>
        <taxon>Euglenozoa</taxon>
        <taxon>Kinetoplastea</taxon>
        <taxon>Metakinetoplastina</taxon>
        <taxon>Trypanosomatida</taxon>
        <taxon>Trypanosomatidae</taxon>
        <taxon>Trypanosoma</taxon>
        <taxon>Herpetosoma</taxon>
    </lineage>
</organism>
<feature type="compositionally biased region" description="Polar residues" evidence="1">
    <location>
        <begin position="118"/>
        <end position="129"/>
    </location>
</feature>
<feature type="region of interest" description="Disordered" evidence="1">
    <location>
        <begin position="95"/>
        <end position="129"/>
    </location>
</feature>
<evidence type="ECO:0000313" key="2">
    <source>
        <dbReference type="EMBL" id="RNE95609.1"/>
    </source>
</evidence>
<accession>A0A422MQX3</accession>
<proteinExistence type="predicted"/>
<dbReference type="EMBL" id="MKGL01000829">
    <property type="protein sequence ID" value="RNE95609.1"/>
    <property type="molecule type" value="Genomic_DNA"/>
</dbReference>
<dbReference type="RefSeq" id="XP_029233336.1">
    <property type="nucleotide sequence ID" value="XM_029386800.1"/>
</dbReference>
<name>A0A422MQX3_TRYRA</name>
<dbReference type="AlphaFoldDB" id="A0A422MQX3"/>
<dbReference type="GeneID" id="40334093"/>
<feature type="region of interest" description="Disordered" evidence="1">
    <location>
        <begin position="31"/>
        <end position="62"/>
    </location>
</feature>
<feature type="compositionally biased region" description="Basic residues" evidence="1">
    <location>
        <begin position="95"/>
        <end position="107"/>
    </location>
</feature>
<comment type="caution">
    <text evidence="2">The sequence shown here is derived from an EMBL/GenBank/DDBJ whole genome shotgun (WGS) entry which is preliminary data.</text>
</comment>
<keyword evidence="3" id="KW-1185">Reference proteome</keyword>
<protein>
    <submittedName>
        <fullName evidence="2">Uncharacterized protein</fullName>
    </submittedName>
</protein>